<dbReference type="EMBL" id="MU003702">
    <property type="protein sequence ID" value="KAF2808701.1"/>
    <property type="molecule type" value="Genomic_DNA"/>
</dbReference>
<dbReference type="Pfam" id="PF06985">
    <property type="entry name" value="HET"/>
    <property type="match status" value="1"/>
</dbReference>
<dbReference type="GeneID" id="54456553"/>
<name>A0A6A6YIS6_9PEZI</name>
<reference evidence="4" key="2">
    <citation type="submission" date="2020-04" db="EMBL/GenBank/DDBJ databases">
        <authorList>
            <consortium name="NCBI Genome Project"/>
        </authorList>
    </citation>
    <scope>NUCLEOTIDE SEQUENCE</scope>
    <source>
        <strain evidence="4">CBS 304.34</strain>
    </source>
</reference>
<evidence type="ECO:0000313" key="4">
    <source>
        <dbReference type="RefSeq" id="XP_033575665.1"/>
    </source>
</evidence>
<keyword evidence="3" id="KW-1185">Reference proteome</keyword>
<reference evidence="4" key="3">
    <citation type="submission" date="2025-04" db="UniProtKB">
        <authorList>
            <consortium name="RefSeq"/>
        </authorList>
    </citation>
    <scope>IDENTIFICATION</scope>
    <source>
        <strain evidence="4">CBS 304.34</strain>
    </source>
</reference>
<proteinExistence type="predicted"/>
<dbReference type="AlphaFoldDB" id="A0A6A6YIS6"/>
<dbReference type="PANTHER" id="PTHR33112">
    <property type="entry name" value="DOMAIN PROTEIN, PUTATIVE-RELATED"/>
    <property type="match status" value="1"/>
</dbReference>
<dbReference type="OrthoDB" id="5362512at2759"/>
<sequence length="483" mass="55733">MDRCIFCSLLYSTDSTGELSSSRQAWPLYHWAFRTLPRGRELKGSMILRFWSTQPTLVSKSFRFFPGNDFHIPSSNELQHSTDPKESGGYQIKEWMETCTRHHAGCSKNPDDKRPGASFLPTRLIDVDTGDENVVRLIETKITKVKGPYCTLSHAWGPPEKKFLTTTVWNMAKHLLNGIKMSELPPNFQQAIEITRFLKIRYIWIDSLVIVQEPYGDFVKEGDLMHKVYRYSYCNIVAADSSDGYGGLFRKRDPHAVLPVEFRATEATYGLGKKAWTIVPADLWERELLNSFIYTRGWVFQERMLSPRILHFTKHQIFWDCNTLSACEAFPTGLPLHLDKKASTDRHWRGRLDQSQISSRALCGANDDESSYTFWMSAVQNYTDCNLTNQGDKTVAIWSVAKLLRDISSEEYVVGMWSTFLEEQLAWRVRDIDRSERFPELQIDIPSWSWASIKGPILPQHRLAMRSYKVKNHKGGDVSFTIE</sequence>
<accession>A0A6A6YIS6</accession>
<dbReference type="RefSeq" id="XP_033575665.1">
    <property type="nucleotide sequence ID" value="XM_033715660.1"/>
</dbReference>
<evidence type="ECO:0000313" key="2">
    <source>
        <dbReference type="EMBL" id="KAF2808701.1"/>
    </source>
</evidence>
<evidence type="ECO:0000313" key="3">
    <source>
        <dbReference type="Proteomes" id="UP000504636"/>
    </source>
</evidence>
<dbReference type="InterPro" id="IPR010730">
    <property type="entry name" value="HET"/>
</dbReference>
<gene>
    <name evidence="2 4" type="ORF">BDZ99DRAFT_389863</name>
</gene>
<dbReference type="PANTHER" id="PTHR33112:SF10">
    <property type="entry name" value="TOL"/>
    <property type="match status" value="1"/>
</dbReference>
<reference evidence="2 4" key="1">
    <citation type="journal article" date="2020" name="Stud. Mycol.">
        <title>101 Dothideomycetes genomes: a test case for predicting lifestyles and emergence of pathogens.</title>
        <authorList>
            <person name="Haridas S."/>
            <person name="Albert R."/>
            <person name="Binder M."/>
            <person name="Bloem J."/>
            <person name="Labutti K."/>
            <person name="Salamov A."/>
            <person name="Andreopoulos B."/>
            <person name="Baker S."/>
            <person name="Barry K."/>
            <person name="Bills G."/>
            <person name="Bluhm B."/>
            <person name="Cannon C."/>
            <person name="Castanera R."/>
            <person name="Culley D."/>
            <person name="Daum C."/>
            <person name="Ezra D."/>
            <person name="Gonzalez J."/>
            <person name="Henrissat B."/>
            <person name="Kuo A."/>
            <person name="Liang C."/>
            <person name="Lipzen A."/>
            <person name="Lutzoni F."/>
            <person name="Magnuson J."/>
            <person name="Mondo S."/>
            <person name="Nolan M."/>
            <person name="Ohm R."/>
            <person name="Pangilinan J."/>
            <person name="Park H.-J."/>
            <person name="Ramirez L."/>
            <person name="Alfaro M."/>
            <person name="Sun H."/>
            <person name="Tritt A."/>
            <person name="Yoshinaga Y."/>
            <person name="Zwiers L.-H."/>
            <person name="Turgeon B."/>
            <person name="Goodwin S."/>
            <person name="Spatafora J."/>
            <person name="Crous P."/>
            <person name="Grigoriev I."/>
        </authorList>
    </citation>
    <scope>NUCLEOTIDE SEQUENCE</scope>
    <source>
        <strain evidence="2 4">CBS 304.34</strain>
    </source>
</reference>
<feature type="domain" description="Heterokaryon incompatibility" evidence="1">
    <location>
        <begin position="149"/>
        <end position="302"/>
    </location>
</feature>
<dbReference type="Proteomes" id="UP000504636">
    <property type="component" value="Unplaced"/>
</dbReference>
<organism evidence="2">
    <name type="scientific">Mytilinidion resinicola</name>
    <dbReference type="NCBI Taxonomy" id="574789"/>
    <lineage>
        <taxon>Eukaryota</taxon>
        <taxon>Fungi</taxon>
        <taxon>Dikarya</taxon>
        <taxon>Ascomycota</taxon>
        <taxon>Pezizomycotina</taxon>
        <taxon>Dothideomycetes</taxon>
        <taxon>Pleosporomycetidae</taxon>
        <taxon>Mytilinidiales</taxon>
        <taxon>Mytilinidiaceae</taxon>
        <taxon>Mytilinidion</taxon>
    </lineage>
</organism>
<evidence type="ECO:0000259" key="1">
    <source>
        <dbReference type="Pfam" id="PF06985"/>
    </source>
</evidence>
<feature type="non-terminal residue" evidence="2">
    <location>
        <position position="483"/>
    </location>
</feature>
<protein>
    <submittedName>
        <fullName evidence="2 4">HET-domain-containing protein</fullName>
    </submittedName>
</protein>